<sequence>MEWKKFKDTVFALAKKKGFDEAEIYYSSGSEFQLSSLRGEIDSYNDATSLGVYFRGLKSGKIGASFAEELTDETASMLVDEAFENYSIASGNDVYFLHDGSGEYPQFEGFSGAFSAQPVVEKIERVIALERSALEYDKRIIMVPTCRLGDSRSEVFIVNTLGLDRHYSSDGGVAVVVALAGEGDSKKTGFTFKIAREPGDIDVSALGKEASKRAIDQLGAGRVKSGKYRVLFRNDMFGQLFATFTSMYSAENVQKGLSIIAGKEGTKIASELLTVYDDPLLPISPNSRPFDDEGVPTVKKTLVENGVLKTFLYDLKTAAKAGTKSTGNAIKSSYRAKPSISMINTVIQPGEKSFNTLVSEMDEGIVVTELTGLHSGANPISGEFSLGASGFYVKNGSIVNPVEQFTISSSILKVYNSIVAIGSDAMPSIFRVSSPSVVVSEMDVASE</sequence>
<dbReference type="Pfam" id="PF19289">
    <property type="entry name" value="PmbA_TldD_3rd"/>
    <property type="match status" value="1"/>
</dbReference>
<evidence type="ECO:0000313" key="5">
    <source>
        <dbReference type="EMBL" id="SSC12070.1"/>
    </source>
</evidence>
<dbReference type="InterPro" id="IPR045569">
    <property type="entry name" value="Metalloprtase-TldD/E_C"/>
</dbReference>
<comment type="similarity">
    <text evidence="1">Belongs to the peptidase U62 family.</text>
</comment>
<feature type="domain" description="Metalloprotease TldD/E central" evidence="4">
    <location>
        <begin position="117"/>
        <end position="218"/>
    </location>
</feature>
<dbReference type="Proteomes" id="UP000250796">
    <property type="component" value="Chromosome MESINF"/>
</dbReference>
<keyword evidence="6" id="KW-1185">Reference proteome</keyword>
<evidence type="ECO:0000313" key="6">
    <source>
        <dbReference type="Proteomes" id="UP000250796"/>
    </source>
</evidence>
<feature type="domain" description="Metalloprotease TldD/E N-terminal" evidence="2">
    <location>
        <begin position="22"/>
        <end position="85"/>
    </location>
</feature>
<dbReference type="Pfam" id="PF01523">
    <property type="entry name" value="PmbA_TldD_1st"/>
    <property type="match status" value="1"/>
</dbReference>
<dbReference type="PANTHER" id="PTHR43421">
    <property type="entry name" value="METALLOPROTEASE PMBA"/>
    <property type="match status" value="1"/>
</dbReference>
<dbReference type="InterPro" id="IPR002510">
    <property type="entry name" value="Metalloprtase-TldD/E_N"/>
</dbReference>
<dbReference type="InterPro" id="IPR047657">
    <property type="entry name" value="PmbA"/>
</dbReference>
<evidence type="ECO:0000259" key="4">
    <source>
        <dbReference type="Pfam" id="PF19290"/>
    </source>
</evidence>
<dbReference type="Pfam" id="PF19290">
    <property type="entry name" value="PmbA_TldD_2nd"/>
    <property type="match status" value="1"/>
</dbReference>
<dbReference type="GO" id="GO:0008237">
    <property type="term" value="F:metallopeptidase activity"/>
    <property type="evidence" value="ECO:0007669"/>
    <property type="project" value="InterPro"/>
</dbReference>
<feature type="domain" description="Metalloprotease TldD/E C-terminal" evidence="3">
    <location>
        <begin position="225"/>
        <end position="445"/>
    </location>
</feature>
<evidence type="ECO:0000256" key="1">
    <source>
        <dbReference type="ARBA" id="ARBA00005836"/>
    </source>
</evidence>
<dbReference type="GO" id="GO:0005829">
    <property type="term" value="C:cytosol"/>
    <property type="evidence" value="ECO:0007669"/>
    <property type="project" value="TreeGrafter"/>
</dbReference>
<protein>
    <submittedName>
        <fullName evidence="5">Peptidase U62 modulator of DNA gyrase</fullName>
    </submittedName>
</protein>
<accession>A0A7Z7LEV2</accession>
<dbReference type="RefSeq" id="WP_169698472.1">
    <property type="nucleotide sequence ID" value="NZ_LS974202.1"/>
</dbReference>
<dbReference type="InterPro" id="IPR045570">
    <property type="entry name" value="Metalloprtase-TldD/E_cen_dom"/>
</dbReference>
<gene>
    <name evidence="5" type="ORF">MESINF_0621</name>
</gene>
<dbReference type="PANTHER" id="PTHR43421:SF1">
    <property type="entry name" value="METALLOPROTEASE PMBA"/>
    <property type="match status" value="1"/>
</dbReference>
<name>A0A7Z7LEV2_9BACT</name>
<dbReference type="GO" id="GO:0006508">
    <property type="term" value="P:proteolysis"/>
    <property type="evidence" value="ECO:0007669"/>
    <property type="project" value="InterPro"/>
</dbReference>
<organism evidence="5 6">
    <name type="scientific">Mesotoga infera</name>
    <dbReference type="NCBI Taxonomy" id="1236046"/>
    <lineage>
        <taxon>Bacteria</taxon>
        <taxon>Thermotogati</taxon>
        <taxon>Thermotogota</taxon>
        <taxon>Thermotogae</taxon>
        <taxon>Kosmotogales</taxon>
        <taxon>Kosmotogaceae</taxon>
        <taxon>Mesotoga</taxon>
    </lineage>
</organism>
<reference evidence="5 6" key="1">
    <citation type="submission" date="2017-01" db="EMBL/GenBank/DDBJ databases">
        <authorList>
            <person name="Erauso G."/>
        </authorList>
    </citation>
    <scope>NUCLEOTIDE SEQUENCE [LARGE SCALE GENOMIC DNA]</scope>
    <source>
        <strain evidence="5">MESINF1</strain>
    </source>
</reference>
<dbReference type="EMBL" id="LS974202">
    <property type="protein sequence ID" value="SSC12070.1"/>
    <property type="molecule type" value="Genomic_DNA"/>
</dbReference>
<dbReference type="InterPro" id="IPR035068">
    <property type="entry name" value="TldD/PmbA_N"/>
</dbReference>
<dbReference type="Gene3D" id="3.30.2290.10">
    <property type="entry name" value="PmbA/TldD superfamily"/>
    <property type="match status" value="1"/>
</dbReference>
<dbReference type="KEGG" id="minf:MESINF_0621"/>
<dbReference type="AlphaFoldDB" id="A0A7Z7LEV2"/>
<proteinExistence type="inferred from homology"/>
<dbReference type="SUPFAM" id="SSF111283">
    <property type="entry name" value="Putative modulator of DNA gyrase, PmbA/TldD"/>
    <property type="match status" value="1"/>
</dbReference>
<evidence type="ECO:0000259" key="2">
    <source>
        <dbReference type="Pfam" id="PF01523"/>
    </source>
</evidence>
<evidence type="ECO:0000259" key="3">
    <source>
        <dbReference type="Pfam" id="PF19289"/>
    </source>
</evidence>
<dbReference type="InterPro" id="IPR036059">
    <property type="entry name" value="TldD/PmbA_sf"/>
</dbReference>